<sequence>MPKIVKFIYVMIIIISLFLVATNDEEDCFVDADCVNLILCDFDEKPKCIINICQCFPWTVIH</sequence>
<evidence type="ECO:0000313" key="5">
    <source>
        <dbReference type="EnsemblPlants" id="AES69733"/>
    </source>
</evidence>
<gene>
    <name evidence="3" type="ordered locus">MTR_3g033965</name>
    <name evidence="4" type="ORF">MtrunA17_Chr3g0090221</name>
</gene>
<evidence type="ECO:0000259" key="2">
    <source>
        <dbReference type="Pfam" id="PF07127"/>
    </source>
</evidence>
<dbReference type="Gramene" id="rna14342">
    <property type="protein sequence ID" value="RHN66373.1"/>
    <property type="gene ID" value="gene14342"/>
</dbReference>
<proteinExistence type="predicted"/>
<feature type="transmembrane region" description="Helical" evidence="1">
    <location>
        <begin position="7"/>
        <end position="23"/>
    </location>
</feature>
<dbReference type="EMBL" id="CM001219">
    <property type="protein sequence ID" value="AES69733.1"/>
    <property type="molecule type" value="Genomic_DNA"/>
</dbReference>
<accession>G7IX62</accession>
<feature type="domain" description="Late nodulin" evidence="2">
    <location>
        <begin position="1"/>
        <end position="54"/>
    </location>
</feature>
<evidence type="ECO:0000313" key="3">
    <source>
        <dbReference type="EMBL" id="AES69733.1"/>
    </source>
</evidence>
<dbReference type="AlphaFoldDB" id="G7IX62"/>
<keyword evidence="6" id="KW-1185">Reference proteome</keyword>
<reference evidence="5" key="3">
    <citation type="submission" date="2015-04" db="UniProtKB">
        <authorList>
            <consortium name="EnsemblPlants"/>
        </authorList>
    </citation>
    <scope>IDENTIFICATION</scope>
    <source>
        <strain evidence="5">cv. Jemalong A17</strain>
    </source>
</reference>
<keyword evidence="1" id="KW-0472">Membrane</keyword>
<name>G7IX62_MEDTR</name>
<dbReference type="PaxDb" id="3880-AES69733"/>
<dbReference type="Proteomes" id="UP000002051">
    <property type="component" value="Chromosome 3"/>
</dbReference>
<dbReference type="GO" id="GO:0046872">
    <property type="term" value="F:metal ion binding"/>
    <property type="evidence" value="ECO:0007669"/>
    <property type="project" value="InterPro"/>
</dbReference>
<evidence type="ECO:0000313" key="6">
    <source>
        <dbReference type="Proteomes" id="UP000002051"/>
    </source>
</evidence>
<dbReference type="HOGENOM" id="CLU_181053_0_2_1"/>
<protein>
    <submittedName>
        <fullName evidence="3">Nodule Cysteine-Rich (NCR) secreted peptide</fullName>
    </submittedName>
    <submittedName>
        <fullName evidence="4">Putative Late nodulin</fullName>
    </submittedName>
</protein>
<dbReference type="Proteomes" id="UP000265566">
    <property type="component" value="Chromosome 3"/>
</dbReference>
<dbReference type="EMBL" id="PSQE01000003">
    <property type="protein sequence ID" value="RHN66373.1"/>
    <property type="molecule type" value="Genomic_DNA"/>
</dbReference>
<evidence type="ECO:0000256" key="1">
    <source>
        <dbReference type="SAM" id="Phobius"/>
    </source>
</evidence>
<reference evidence="3 6" key="2">
    <citation type="journal article" date="2014" name="BMC Genomics">
        <title>An improved genome release (version Mt4.0) for the model legume Medicago truncatula.</title>
        <authorList>
            <person name="Tang H."/>
            <person name="Krishnakumar V."/>
            <person name="Bidwell S."/>
            <person name="Rosen B."/>
            <person name="Chan A."/>
            <person name="Zhou S."/>
            <person name="Gentzbittel L."/>
            <person name="Childs K.L."/>
            <person name="Yandell M."/>
            <person name="Gundlach H."/>
            <person name="Mayer K.F."/>
            <person name="Schwartz D.C."/>
            <person name="Town C.D."/>
        </authorList>
    </citation>
    <scope>GENOME REANNOTATION</scope>
    <source>
        <strain evidence="5 6">cv. Jemalong A17</strain>
    </source>
</reference>
<evidence type="ECO:0000313" key="4">
    <source>
        <dbReference type="EMBL" id="RHN66373.1"/>
    </source>
</evidence>
<dbReference type="Pfam" id="PF07127">
    <property type="entry name" value="Nodulin_late"/>
    <property type="match status" value="1"/>
</dbReference>
<dbReference type="EnsemblPlants" id="AES69733">
    <property type="protein sequence ID" value="AES69733"/>
    <property type="gene ID" value="MTR_3g033965"/>
</dbReference>
<keyword evidence="1" id="KW-0812">Transmembrane</keyword>
<reference evidence="3 6" key="1">
    <citation type="journal article" date="2011" name="Nature">
        <title>The Medicago genome provides insight into the evolution of rhizobial symbioses.</title>
        <authorList>
            <person name="Young N.D."/>
            <person name="Debelle F."/>
            <person name="Oldroyd G.E."/>
            <person name="Geurts R."/>
            <person name="Cannon S.B."/>
            <person name="Udvardi M.K."/>
            <person name="Benedito V.A."/>
            <person name="Mayer K.F."/>
            <person name="Gouzy J."/>
            <person name="Schoof H."/>
            <person name="Van de Peer Y."/>
            <person name="Proost S."/>
            <person name="Cook D.R."/>
            <person name="Meyers B.C."/>
            <person name="Spannagl M."/>
            <person name="Cheung F."/>
            <person name="De Mita S."/>
            <person name="Krishnakumar V."/>
            <person name="Gundlach H."/>
            <person name="Zhou S."/>
            <person name="Mudge J."/>
            <person name="Bharti A.K."/>
            <person name="Murray J.D."/>
            <person name="Naoumkina M.A."/>
            <person name="Rosen B."/>
            <person name="Silverstein K.A."/>
            <person name="Tang H."/>
            <person name="Rombauts S."/>
            <person name="Zhao P.X."/>
            <person name="Zhou P."/>
            <person name="Barbe V."/>
            <person name="Bardou P."/>
            <person name="Bechner M."/>
            <person name="Bellec A."/>
            <person name="Berger A."/>
            <person name="Berges H."/>
            <person name="Bidwell S."/>
            <person name="Bisseling T."/>
            <person name="Choisne N."/>
            <person name="Couloux A."/>
            <person name="Denny R."/>
            <person name="Deshpande S."/>
            <person name="Dai X."/>
            <person name="Doyle J.J."/>
            <person name="Dudez A.M."/>
            <person name="Farmer A.D."/>
            <person name="Fouteau S."/>
            <person name="Franken C."/>
            <person name="Gibelin C."/>
            <person name="Gish J."/>
            <person name="Goldstein S."/>
            <person name="Gonzalez A.J."/>
            <person name="Green P.J."/>
            <person name="Hallab A."/>
            <person name="Hartog M."/>
            <person name="Hua A."/>
            <person name="Humphray S.J."/>
            <person name="Jeong D.H."/>
            <person name="Jing Y."/>
            <person name="Jocker A."/>
            <person name="Kenton S.M."/>
            <person name="Kim D.J."/>
            <person name="Klee K."/>
            <person name="Lai H."/>
            <person name="Lang C."/>
            <person name="Lin S."/>
            <person name="Macmil S.L."/>
            <person name="Magdelenat G."/>
            <person name="Matthews L."/>
            <person name="McCorrison J."/>
            <person name="Monaghan E.L."/>
            <person name="Mun J.H."/>
            <person name="Najar F.Z."/>
            <person name="Nicholson C."/>
            <person name="Noirot C."/>
            <person name="O'Bleness M."/>
            <person name="Paule C.R."/>
            <person name="Poulain J."/>
            <person name="Prion F."/>
            <person name="Qin B."/>
            <person name="Qu C."/>
            <person name="Retzel E.F."/>
            <person name="Riddle C."/>
            <person name="Sallet E."/>
            <person name="Samain S."/>
            <person name="Samson N."/>
            <person name="Sanders I."/>
            <person name="Saurat O."/>
            <person name="Scarpelli C."/>
            <person name="Schiex T."/>
            <person name="Segurens B."/>
            <person name="Severin A.J."/>
            <person name="Sherrier D.J."/>
            <person name="Shi R."/>
            <person name="Sims S."/>
            <person name="Singer S.R."/>
            <person name="Sinharoy S."/>
            <person name="Sterck L."/>
            <person name="Viollet A."/>
            <person name="Wang B.B."/>
            <person name="Wang K."/>
            <person name="Wang M."/>
            <person name="Wang X."/>
            <person name="Warfsmann J."/>
            <person name="Weissenbach J."/>
            <person name="White D.D."/>
            <person name="White J.D."/>
            <person name="Wiley G.B."/>
            <person name="Wincker P."/>
            <person name="Xing Y."/>
            <person name="Yang L."/>
            <person name="Yao Z."/>
            <person name="Ying F."/>
            <person name="Zhai J."/>
            <person name="Zhou L."/>
            <person name="Zuber A."/>
            <person name="Denarie J."/>
            <person name="Dixon R.A."/>
            <person name="May G.D."/>
            <person name="Schwartz D.C."/>
            <person name="Rogers J."/>
            <person name="Quetier F."/>
            <person name="Town C.D."/>
            <person name="Roe B.A."/>
        </authorList>
    </citation>
    <scope>NUCLEOTIDE SEQUENCE [LARGE SCALE GENOMIC DNA]</scope>
    <source>
        <strain evidence="3">A17</strain>
        <strain evidence="5 6">cv. Jemalong A17</strain>
    </source>
</reference>
<organism evidence="3 6">
    <name type="scientific">Medicago truncatula</name>
    <name type="common">Barrel medic</name>
    <name type="synonym">Medicago tribuloides</name>
    <dbReference type="NCBI Taxonomy" id="3880"/>
    <lineage>
        <taxon>Eukaryota</taxon>
        <taxon>Viridiplantae</taxon>
        <taxon>Streptophyta</taxon>
        <taxon>Embryophyta</taxon>
        <taxon>Tracheophyta</taxon>
        <taxon>Spermatophyta</taxon>
        <taxon>Magnoliopsida</taxon>
        <taxon>eudicotyledons</taxon>
        <taxon>Gunneridae</taxon>
        <taxon>Pentapetalae</taxon>
        <taxon>rosids</taxon>
        <taxon>fabids</taxon>
        <taxon>Fabales</taxon>
        <taxon>Fabaceae</taxon>
        <taxon>Papilionoideae</taxon>
        <taxon>50 kb inversion clade</taxon>
        <taxon>NPAAA clade</taxon>
        <taxon>Hologalegina</taxon>
        <taxon>IRL clade</taxon>
        <taxon>Trifolieae</taxon>
        <taxon>Medicago</taxon>
    </lineage>
</organism>
<reference evidence="4" key="4">
    <citation type="journal article" date="2018" name="Nat. Plants">
        <title>Whole-genome landscape of Medicago truncatula symbiotic genes.</title>
        <authorList>
            <person name="Pecrix Y."/>
            <person name="Gamas P."/>
            <person name="Carrere S."/>
        </authorList>
    </citation>
    <scope>NUCLEOTIDE SEQUENCE</scope>
    <source>
        <tissue evidence="4">Leaves</tissue>
    </source>
</reference>
<dbReference type="InterPro" id="IPR009810">
    <property type="entry name" value="Nodulin_late_dom"/>
</dbReference>
<keyword evidence="1" id="KW-1133">Transmembrane helix</keyword>